<evidence type="ECO:0000256" key="2">
    <source>
        <dbReference type="SAM" id="Phobius"/>
    </source>
</evidence>
<evidence type="ECO:0000313" key="3">
    <source>
        <dbReference type="EMBL" id="MFC4589331.1"/>
    </source>
</evidence>
<reference evidence="4" key="1">
    <citation type="journal article" date="2019" name="Int. J. Syst. Evol. Microbiol.">
        <title>The Global Catalogue of Microorganisms (GCM) 10K type strain sequencing project: providing services to taxonomists for standard genome sequencing and annotation.</title>
        <authorList>
            <consortium name="The Broad Institute Genomics Platform"/>
            <consortium name="The Broad Institute Genome Sequencing Center for Infectious Disease"/>
            <person name="Wu L."/>
            <person name="Ma J."/>
        </authorList>
    </citation>
    <scope>NUCLEOTIDE SEQUENCE [LARGE SCALE GENOMIC DNA]</scope>
    <source>
        <strain evidence="4">CCUG 49560</strain>
    </source>
</reference>
<feature type="compositionally biased region" description="Polar residues" evidence="1">
    <location>
        <begin position="120"/>
        <end position="132"/>
    </location>
</feature>
<organism evidence="3 4">
    <name type="scientific">Sphaerisporangium corydalis</name>
    <dbReference type="NCBI Taxonomy" id="1441875"/>
    <lineage>
        <taxon>Bacteria</taxon>
        <taxon>Bacillati</taxon>
        <taxon>Actinomycetota</taxon>
        <taxon>Actinomycetes</taxon>
        <taxon>Streptosporangiales</taxon>
        <taxon>Streptosporangiaceae</taxon>
        <taxon>Sphaerisporangium</taxon>
    </lineage>
</organism>
<evidence type="ECO:0000256" key="1">
    <source>
        <dbReference type="SAM" id="MobiDB-lite"/>
    </source>
</evidence>
<evidence type="ECO:0000313" key="4">
    <source>
        <dbReference type="Proteomes" id="UP001595891"/>
    </source>
</evidence>
<name>A0ABV9EIB6_9ACTN</name>
<protein>
    <submittedName>
        <fullName evidence="3">Uncharacterized protein</fullName>
    </submittedName>
</protein>
<feature type="transmembrane region" description="Helical" evidence="2">
    <location>
        <begin position="43"/>
        <end position="68"/>
    </location>
</feature>
<keyword evidence="2" id="KW-1133">Transmembrane helix</keyword>
<comment type="caution">
    <text evidence="3">The sequence shown here is derived from an EMBL/GenBank/DDBJ whole genome shotgun (WGS) entry which is preliminary data.</text>
</comment>
<feature type="region of interest" description="Disordered" evidence="1">
    <location>
        <begin position="106"/>
        <end position="132"/>
    </location>
</feature>
<dbReference type="RefSeq" id="WP_262849441.1">
    <property type="nucleotide sequence ID" value="NZ_JANZYP010000086.1"/>
</dbReference>
<keyword evidence="2" id="KW-0812">Transmembrane</keyword>
<keyword evidence="2" id="KW-0472">Membrane</keyword>
<sequence length="132" mass="14190">MAEFLNLGGLSVLRIFLFDSAVLMFAVPAILVALTAILRSRRVVLMVTGVLITFGAINILATATYRWLSLTWTFISPDKSLGVTSPPSVWIGIAYLSAAFLLTTSTQRSDPKPKPTTTTNDAPSTSSPVRTT</sequence>
<dbReference type="Proteomes" id="UP001595891">
    <property type="component" value="Unassembled WGS sequence"/>
</dbReference>
<dbReference type="EMBL" id="JBHSFN010000016">
    <property type="protein sequence ID" value="MFC4589331.1"/>
    <property type="molecule type" value="Genomic_DNA"/>
</dbReference>
<keyword evidence="4" id="KW-1185">Reference proteome</keyword>
<proteinExistence type="predicted"/>
<feature type="transmembrane region" description="Helical" evidence="2">
    <location>
        <begin position="12"/>
        <end position="36"/>
    </location>
</feature>
<gene>
    <name evidence="3" type="ORF">ACFO8L_24790</name>
</gene>
<accession>A0ABV9EIB6</accession>
<feature type="transmembrane region" description="Helical" evidence="2">
    <location>
        <begin position="88"/>
        <end position="104"/>
    </location>
</feature>